<dbReference type="AlphaFoldDB" id="A0AAD2JUW3"/>
<evidence type="ECO:0000313" key="2">
    <source>
        <dbReference type="Proteomes" id="UP001295794"/>
    </source>
</evidence>
<keyword evidence="2" id="KW-1185">Reference proteome</keyword>
<evidence type="ECO:0000313" key="1">
    <source>
        <dbReference type="EMBL" id="CAK5263035.1"/>
    </source>
</evidence>
<feature type="non-terminal residue" evidence="1">
    <location>
        <position position="80"/>
    </location>
</feature>
<gene>
    <name evidence="1" type="ORF">MYCIT1_LOCUS2212</name>
</gene>
<protein>
    <submittedName>
        <fullName evidence="1">Uncharacterized protein</fullName>
    </submittedName>
</protein>
<name>A0AAD2JUW3_9AGAR</name>
<reference evidence="1" key="1">
    <citation type="submission" date="2023-11" db="EMBL/GenBank/DDBJ databases">
        <authorList>
            <person name="De Vega J J."/>
            <person name="De Vega J J."/>
        </authorList>
    </citation>
    <scope>NUCLEOTIDE SEQUENCE</scope>
</reference>
<comment type="caution">
    <text evidence="1">The sequence shown here is derived from an EMBL/GenBank/DDBJ whole genome shotgun (WGS) entry which is preliminary data.</text>
</comment>
<accession>A0AAD2JUW3</accession>
<sequence length="80" mass="9255">MQSDMNILDRQPGNIRLVRISPQRFLYMRSSPHTHPILTVFARQDNQWCTPRPFFILLEANLILTAATTNQLVSRGEFIG</sequence>
<dbReference type="Proteomes" id="UP001295794">
    <property type="component" value="Unassembled WGS sequence"/>
</dbReference>
<proteinExistence type="predicted"/>
<organism evidence="1 2">
    <name type="scientific">Mycena citricolor</name>
    <dbReference type="NCBI Taxonomy" id="2018698"/>
    <lineage>
        <taxon>Eukaryota</taxon>
        <taxon>Fungi</taxon>
        <taxon>Dikarya</taxon>
        <taxon>Basidiomycota</taxon>
        <taxon>Agaricomycotina</taxon>
        <taxon>Agaricomycetes</taxon>
        <taxon>Agaricomycetidae</taxon>
        <taxon>Agaricales</taxon>
        <taxon>Marasmiineae</taxon>
        <taxon>Mycenaceae</taxon>
        <taxon>Mycena</taxon>
    </lineage>
</organism>
<dbReference type="EMBL" id="CAVNYO010000031">
    <property type="protein sequence ID" value="CAK5263035.1"/>
    <property type="molecule type" value="Genomic_DNA"/>
</dbReference>